<organism evidence="1 2">
    <name type="scientific">Mycena maculata</name>
    <dbReference type="NCBI Taxonomy" id="230809"/>
    <lineage>
        <taxon>Eukaryota</taxon>
        <taxon>Fungi</taxon>
        <taxon>Dikarya</taxon>
        <taxon>Basidiomycota</taxon>
        <taxon>Agaricomycotina</taxon>
        <taxon>Agaricomycetes</taxon>
        <taxon>Agaricomycetidae</taxon>
        <taxon>Agaricales</taxon>
        <taxon>Marasmiineae</taxon>
        <taxon>Mycenaceae</taxon>
        <taxon>Mycena</taxon>
    </lineage>
</organism>
<proteinExistence type="predicted"/>
<keyword evidence="2" id="KW-1185">Reference proteome</keyword>
<evidence type="ECO:0000313" key="2">
    <source>
        <dbReference type="Proteomes" id="UP001215280"/>
    </source>
</evidence>
<gene>
    <name evidence="1" type="ORF">DFH07DRAFT_784078</name>
</gene>
<dbReference type="Proteomes" id="UP001215280">
    <property type="component" value="Unassembled WGS sequence"/>
</dbReference>
<comment type="caution">
    <text evidence="1">The sequence shown here is derived from an EMBL/GenBank/DDBJ whole genome shotgun (WGS) entry which is preliminary data.</text>
</comment>
<name>A0AAD7HK61_9AGAR</name>
<dbReference type="AlphaFoldDB" id="A0AAD7HK61"/>
<protein>
    <submittedName>
        <fullName evidence="1">Uncharacterized protein</fullName>
    </submittedName>
</protein>
<accession>A0AAD7HK61</accession>
<dbReference type="EMBL" id="JARJLG010000266">
    <property type="protein sequence ID" value="KAJ7721673.1"/>
    <property type="molecule type" value="Genomic_DNA"/>
</dbReference>
<sequence>MTIGSTIFFPATFEAQSRMVGTYTRWPRRPGMLRRSSRSFDWGPGHIPEYSRCTLLNPAGTALGLRRRPSVPLLFTKTSLYEVPLVEQVGSWPSNPRTWCHILGLDSYKPDSTMTEITLVTSAPGKANFLPETHTLRDHIVGGVGRLRAVDAGTVGGVRWVENVTNGIGTNSGTEI</sequence>
<reference evidence="1" key="1">
    <citation type="submission" date="2023-03" db="EMBL/GenBank/DDBJ databases">
        <title>Massive genome expansion in bonnet fungi (Mycena s.s.) driven by repeated elements and novel gene families across ecological guilds.</title>
        <authorList>
            <consortium name="Lawrence Berkeley National Laboratory"/>
            <person name="Harder C.B."/>
            <person name="Miyauchi S."/>
            <person name="Viragh M."/>
            <person name="Kuo A."/>
            <person name="Thoen E."/>
            <person name="Andreopoulos B."/>
            <person name="Lu D."/>
            <person name="Skrede I."/>
            <person name="Drula E."/>
            <person name="Henrissat B."/>
            <person name="Morin E."/>
            <person name="Kohler A."/>
            <person name="Barry K."/>
            <person name="LaButti K."/>
            <person name="Morin E."/>
            <person name="Salamov A."/>
            <person name="Lipzen A."/>
            <person name="Mereny Z."/>
            <person name="Hegedus B."/>
            <person name="Baldrian P."/>
            <person name="Stursova M."/>
            <person name="Weitz H."/>
            <person name="Taylor A."/>
            <person name="Grigoriev I.V."/>
            <person name="Nagy L.G."/>
            <person name="Martin F."/>
            <person name="Kauserud H."/>
        </authorList>
    </citation>
    <scope>NUCLEOTIDE SEQUENCE</scope>
    <source>
        <strain evidence="1">CBHHK188m</strain>
    </source>
</reference>
<evidence type="ECO:0000313" key="1">
    <source>
        <dbReference type="EMBL" id="KAJ7721673.1"/>
    </source>
</evidence>